<comment type="subcellular location">
    <subcellularLocation>
        <location evidence="3">Endoplasmic reticulum membrane</location>
        <topology evidence="3">Peripheral membrane protein</topology>
    </subcellularLocation>
    <subcellularLocation>
        <location evidence="2">Microsome membrane</location>
        <topology evidence="2">Peripheral membrane protein</topology>
    </subcellularLocation>
</comment>
<evidence type="ECO:0000256" key="2">
    <source>
        <dbReference type="ARBA" id="ARBA00004174"/>
    </source>
</evidence>
<evidence type="ECO:0000256" key="4">
    <source>
        <dbReference type="ARBA" id="ARBA00010617"/>
    </source>
</evidence>
<dbReference type="InterPro" id="IPR002401">
    <property type="entry name" value="Cyt_P450_E_grp-I"/>
</dbReference>
<protein>
    <recommendedName>
        <fullName evidence="15">Cytochrome</fullName>
    </recommendedName>
</protein>
<name>A0A6B0VDN7_IXORI</name>
<keyword evidence="7" id="KW-0256">Endoplasmic reticulum</keyword>
<keyword evidence="10 13" id="KW-0503">Monooxygenase</keyword>
<dbReference type="Gene3D" id="1.10.630.10">
    <property type="entry name" value="Cytochrome P450"/>
    <property type="match status" value="1"/>
</dbReference>
<evidence type="ECO:0000256" key="1">
    <source>
        <dbReference type="ARBA" id="ARBA00001971"/>
    </source>
</evidence>
<keyword evidence="7" id="KW-0492">Microsome</keyword>
<dbReference type="InterPro" id="IPR001128">
    <property type="entry name" value="Cyt_P450"/>
</dbReference>
<evidence type="ECO:0000256" key="9">
    <source>
        <dbReference type="ARBA" id="ARBA00023004"/>
    </source>
</evidence>
<dbReference type="InterPro" id="IPR050705">
    <property type="entry name" value="Cytochrome_P450_3A"/>
</dbReference>
<dbReference type="GO" id="GO:0005506">
    <property type="term" value="F:iron ion binding"/>
    <property type="evidence" value="ECO:0007669"/>
    <property type="project" value="InterPro"/>
</dbReference>
<dbReference type="Pfam" id="PF00067">
    <property type="entry name" value="p450"/>
    <property type="match status" value="1"/>
</dbReference>
<dbReference type="PANTHER" id="PTHR24302">
    <property type="entry name" value="CYTOCHROME P450 FAMILY 3"/>
    <property type="match status" value="1"/>
</dbReference>
<dbReference type="PANTHER" id="PTHR24302:SF15">
    <property type="entry name" value="FATTY-ACID PEROXYGENASE"/>
    <property type="match status" value="1"/>
</dbReference>
<evidence type="ECO:0008006" key="15">
    <source>
        <dbReference type="Google" id="ProtNLM"/>
    </source>
</evidence>
<proteinExistence type="inferred from homology"/>
<keyword evidence="8 13" id="KW-0560">Oxidoreductase</keyword>
<keyword evidence="9 12" id="KW-0408">Iron</keyword>
<evidence type="ECO:0000256" key="3">
    <source>
        <dbReference type="ARBA" id="ARBA00004406"/>
    </source>
</evidence>
<accession>A0A6B0VDN7</accession>
<evidence type="ECO:0000256" key="8">
    <source>
        <dbReference type="ARBA" id="ARBA00023002"/>
    </source>
</evidence>
<feature type="binding site" description="axial binding residue" evidence="12">
    <location>
        <position position="435"/>
    </location>
    <ligand>
        <name>heme</name>
        <dbReference type="ChEBI" id="CHEBI:30413"/>
    </ligand>
    <ligandPart>
        <name>Fe</name>
        <dbReference type="ChEBI" id="CHEBI:18248"/>
    </ligandPart>
</feature>
<dbReference type="AlphaFoldDB" id="A0A6B0VDN7"/>
<evidence type="ECO:0000256" key="13">
    <source>
        <dbReference type="RuleBase" id="RU000461"/>
    </source>
</evidence>
<evidence type="ECO:0000256" key="5">
    <source>
        <dbReference type="ARBA" id="ARBA00022617"/>
    </source>
</evidence>
<evidence type="ECO:0000256" key="11">
    <source>
        <dbReference type="ARBA" id="ARBA00043906"/>
    </source>
</evidence>
<dbReference type="GO" id="GO:0016705">
    <property type="term" value="F:oxidoreductase activity, acting on paired donors, with incorporation or reduction of molecular oxygen"/>
    <property type="evidence" value="ECO:0007669"/>
    <property type="project" value="InterPro"/>
</dbReference>
<comment type="cofactor">
    <cofactor evidence="1 12">
        <name>heme</name>
        <dbReference type="ChEBI" id="CHEBI:30413"/>
    </cofactor>
</comment>
<dbReference type="SUPFAM" id="SSF48264">
    <property type="entry name" value="Cytochrome P450"/>
    <property type="match status" value="1"/>
</dbReference>
<dbReference type="PRINTS" id="PR00463">
    <property type="entry name" value="EP450I"/>
</dbReference>
<evidence type="ECO:0000256" key="6">
    <source>
        <dbReference type="ARBA" id="ARBA00022723"/>
    </source>
</evidence>
<sequence length="491" mass="55991">MLQATLALVLLLIFLIFWVIRRTYSFWNGKGIPYLSFTDYVKLVYNNFTKPLHEVALENYRRRGRLYGSYEGFVPALVVGDPLLLRDIYVKDFKSFSDRIVSNATGNPLWDKMMLNTPEEEWKATRTMMSPAFTTSRLKAMIPKIVATSNKFCTRLLREGEKKAAVEISGMFESSAMDTTAALVYSLDLNTHENLDHPLVKCCKGFFGNLGGWKMILLFTMSRVFKLLPFEFPSKKGTEYVKEFTRHMAHQRCASKEKLEDVLQLCLDTVMSERSPDNFKISESEIEDIAAQCMLFFIAGSDTLTITLIWTAYCLALHPQCQEKIIEEIDNAVKQNGVTYESLKEMPYLEAAINESLRLHTPDSLSIRRCTQETSVAGIKVHPGMSIQIPIQGMHRDPEFFPEPDCFKPERFLPENKEALVPYTYQAFGAGPRNCVGQRMGMLQAKATLACLLEKIEFRRCSETQVPLKLQARSLALQSTEPVKLRCVPRV</sequence>
<comment type="similarity">
    <text evidence="4 13">Belongs to the cytochrome P450 family.</text>
</comment>
<dbReference type="CDD" id="cd11055">
    <property type="entry name" value="CYP3A-like"/>
    <property type="match status" value="1"/>
</dbReference>
<reference evidence="14" key="1">
    <citation type="submission" date="2019-12" db="EMBL/GenBank/DDBJ databases">
        <title>An insight into the sialome of adult female Ixodes ricinus ticks feeding for 6 days.</title>
        <authorList>
            <person name="Perner J."/>
            <person name="Ribeiro J.M.C."/>
        </authorList>
    </citation>
    <scope>NUCLEOTIDE SEQUENCE</scope>
    <source>
        <strain evidence="14">Semi-engorged</strain>
        <tissue evidence="14">Salivary glands</tissue>
    </source>
</reference>
<dbReference type="GO" id="GO:0005789">
    <property type="term" value="C:endoplasmic reticulum membrane"/>
    <property type="evidence" value="ECO:0007669"/>
    <property type="project" value="UniProtKB-SubCell"/>
</dbReference>
<keyword evidence="6 12" id="KW-0479">Metal-binding</keyword>
<comment type="function">
    <text evidence="11">Cytochromes P450 are a group of heme-thiolate monooxygenases. They oxidize a variety of structurally unrelated compounds, including steroids, fatty acids, and xenobiotics.</text>
</comment>
<evidence type="ECO:0000256" key="12">
    <source>
        <dbReference type="PIRSR" id="PIRSR602401-1"/>
    </source>
</evidence>
<dbReference type="GO" id="GO:0020037">
    <property type="term" value="F:heme binding"/>
    <property type="evidence" value="ECO:0007669"/>
    <property type="project" value="InterPro"/>
</dbReference>
<dbReference type="InterPro" id="IPR017972">
    <property type="entry name" value="Cyt_P450_CS"/>
</dbReference>
<dbReference type="PROSITE" id="PS00086">
    <property type="entry name" value="CYTOCHROME_P450"/>
    <property type="match status" value="1"/>
</dbReference>
<evidence type="ECO:0000313" key="14">
    <source>
        <dbReference type="EMBL" id="MXU99725.1"/>
    </source>
</evidence>
<evidence type="ECO:0000256" key="10">
    <source>
        <dbReference type="ARBA" id="ARBA00023033"/>
    </source>
</evidence>
<dbReference type="EMBL" id="GIFC01017642">
    <property type="protein sequence ID" value="MXU99725.1"/>
    <property type="molecule type" value="Transcribed_RNA"/>
</dbReference>
<dbReference type="GO" id="GO:0008395">
    <property type="term" value="F:steroid hydroxylase activity"/>
    <property type="evidence" value="ECO:0007669"/>
    <property type="project" value="TreeGrafter"/>
</dbReference>
<dbReference type="PRINTS" id="PR00385">
    <property type="entry name" value="P450"/>
</dbReference>
<dbReference type="FunFam" id="1.10.630.10:FF:000182">
    <property type="entry name" value="Cytochrome P450 3A4"/>
    <property type="match status" value="1"/>
</dbReference>
<organism evidence="14">
    <name type="scientific">Ixodes ricinus</name>
    <name type="common">Common tick</name>
    <name type="synonym">Acarus ricinus</name>
    <dbReference type="NCBI Taxonomy" id="34613"/>
    <lineage>
        <taxon>Eukaryota</taxon>
        <taxon>Metazoa</taxon>
        <taxon>Ecdysozoa</taxon>
        <taxon>Arthropoda</taxon>
        <taxon>Chelicerata</taxon>
        <taxon>Arachnida</taxon>
        <taxon>Acari</taxon>
        <taxon>Parasitiformes</taxon>
        <taxon>Ixodida</taxon>
        <taxon>Ixodoidea</taxon>
        <taxon>Ixodidae</taxon>
        <taxon>Ixodinae</taxon>
        <taxon>Ixodes</taxon>
    </lineage>
</organism>
<evidence type="ECO:0000256" key="7">
    <source>
        <dbReference type="ARBA" id="ARBA00022848"/>
    </source>
</evidence>
<dbReference type="InterPro" id="IPR036396">
    <property type="entry name" value="Cyt_P450_sf"/>
</dbReference>
<keyword evidence="5 12" id="KW-0349">Heme</keyword>